<reference evidence="2" key="1">
    <citation type="journal article" date="2020" name="Fungal Divers.">
        <title>Resolving the Mortierellaceae phylogeny through synthesis of multi-gene phylogenetics and phylogenomics.</title>
        <authorList>
            <person name="Vandepol N."/>
            <person name="Liber J."/>
            <person name="Desiro A."/>
            <person name="Na H."/>
            <person name="Kennedy M."/>
            <person name="Barry K."/>
            <person name="Grigoriev I.V."/>
            <person name="Miller A.N."/>
            <person name="O'Donnell K."/>
            <person name="Stajich J.E."/>
            <person name="Bonito G."/>
        </authorList>
    </citation>
    <scope>NUCLEOTIDE SEQUENCE</scope>
    <source>
        <strain evidence="2">KOD1015</strain>
    </source>
</reference>
<name>A0A9P6FXV9_9FUNG</name>
<dbReference type="InterPro" id="IPR032675">
    <property type="entry name" value="LRR_dom_sf"/>
</dbReference>
<feature type="compositionally biased region" description="Gly residues" evidence="1">
    <location>
        <begin position="685"/>
        <end position="694"/>
    </location>
</feature>
<sequence>MDSPIGHNASSHTHHAVLIPELAFEIQHHLTPRDLAVAARVCQAWFDAWTPFLYHSVRYTRCPPLGNHHHHLLQHQHRPQHQRTRSLSFGRMETIPTPVYDRSGLQPQAFVPPFLNLDRYGHWIRSLECSHLFVYSCPSATPPSSLSISPPAASSSSSSLYSTANSSSVSTSSSSPLSSPPIPLVMDHLAQIQTCSSLHLTVFDLSRTAMSLERLDSLLGSLSGLRVFKFEIVNKMDGSGFGGSGSFGFGGSFGGSSGSHPIVRGYLQQHQGHMHMKPKKQTLEGQEHEVIHVIAKRLSRHLERLELSLTAPARIAVSAFQELLDSCGHLKTLSLTRVEICEVDHGRDLSSGYHSEISALLASLMSTTAASTSSPSSSSRPSGSFLHAGISASTSSSSLASTYSTSASSVSSLQSRYREKMAAVEPVLESLALHSCTIQDKECEWLMKRIPGLRELTLHDCRQLNRAAVESILRHTPRLESLALSSVPNLCRQGLEQLFFTTTVSTNQGTGESSTSSSAEQDTDNTIRIGFRLKSIRLAYLQQLDDRIMETLASHQGSTLERLSLQWCPHVTNAGIAPIFRHCERLQDLSLCLSKPTLAIFRDMDAPDTLDQDADTAKATPWACAKTLERLEIGGPMFLERVRLSNEHLHPQLYHHLSPNPHHTRSRSVPSSISMGIHSRSRSGSGSGNSAGTGGNPNIIHNAYSVAHHAGYPMYHLLRYPRLSSPFKEMQAQLETLPRLTHLGIPAKGIEHCIKRGFGDKLRIQSLSLLNQQGRVWDAVEVQELLQNMPYLRRLYCERNTIQMDTIRTLSPVRNMILQKQQQEDMQRVLQRNGVELVQYSTGGGFVES</sequence>
<accession>A0A9P6FXV9</accession>
<dbReference type="OrthoDB" id="550575at2759"/>
<keyword evidence="3" id="KW-1185">Reference proteome</keyword>
<evidence type="ECO:0000313" key="2">
    <source>
        <dbReference type="EMBL" id="KAF9583803.1"/>
    </source>
</evidence>
<comment type="caution">
    <text evidence="2">The sequence shown here is derived from an EMBL/GenBank/DDBJ whole genome shotgun (WGS) entry which is preliminary data.</text>
</comment>
<dbReference type="SUPFAM" id="SSF52047">
    <property type="entry name" value="RNI-like"/>
    <property type="match status" value="1"/>
</dbReference>
<dbReference type="PANTHER" id="PTHR13318">
    <property type="entry name" value="PARTNER OF PAIRED, ISOFORM B-RELATED"/>
    <property type="match status" value="1"/>
</dbReference>
<dbReference type="EMBL" id="JAABOA010000585">
    <property type="protein sequence ID" value="KAF9583803.1"/>
    <property type="molecule type" value="Genomic_DNA"/>
</dbReference>
<organism evidence="2 3">
    <name type="scientific">Lunasporangiospora selenospora</name>
    <dbReference type="NCBI Taxonomy" id="979761"/>
    <lineage>
        <taxon>Eukaryota</taxon>
        <taxon>Fungi</taxon>
        <taxon>Fungi incertae sedis</taxon>
        <taxon>Mucoromycota</taxon>
        <taxon>Mortierellomycotina</taxon>
        <taxon>Mortierellomycetes</taxon>
        <taxon>Mortierellales</taxon>
        <taxon>Mortierellaceae</taxon>
        <taxon>Lunasporangiospora</taxon>
    </lineage>
</organism>
<dbReference type="SUPFAM" id="SSF81383">
    <property type="entry name" value="F-box domain"/>
    <property type="match status" value="1"/>
</dbReference>
<dbReference type="Gene3D" id="3.80.10.10">
    <property type="entry name" value="Ribonuclease Inhibitor"/>
    <property type="match status" value="2"/>
</dbReference>
<dbReference type="GO" id="GO:0031146">
    <property type="term" value="P:SCF-dependent proteasomal ubiquitin-dependent protein catabolic process"/>
    <property type="evidence" value="ECO:0007669"/>
    <property type="project" value="TreeGrafter"/>
</dbReference>
<dbReference type="Proteomes" id="UP000780801">
    <property type="component" value="Unassembled WGS sequence"/>
</dbReference>
<dbReference type="AlphaFoldDB" id="A0A9P6FXV9"/>
<protein>
    <recommendedName>
        <fullName evidence="4">F-box domain-containing protein</fullName>
    </recommendedName>
</protein>
<feature type="region of interest" description="Disordered" evidence="1">
    <location>
        <begin position="653"/>
        <end position="694"/>
    </location>
</feature>
<dbReference type="InterPro" id="IPR036047">
    <property type="entry name" value="F-box-like_dom_sf"/>
</dbReference>
<evidence type="ECO:0000313" key="3">
    <source>
        <dbReference type="Proteomes" id="UP000780801"/>
    </source>
</evidence>
<feature type="compositionally biased region" description="Low complexity" evidence="1">
    <location>
        <begin position="671"/>
        <end position="684"/>
    </location>
</feature>
<gene>
    <name evidence="2" type="ORF">BGW38_008474</name>
</gene>
<evidence type="ECO:0000256" key="1">
    <source>
        <dbReference type="SAM" id="MobiDB-lite"/>
    </source>
</evidence>
<dbReference type="GO" id="GO:0019005">
    <property type="term" value="C:SCF ubiquitin ligase complex"/>
    <property type="evidence" value="ECO:0007669"/>
    <property type="project" value="TreeGrafter"/>
</dbReference>
<proteinExistence type="predicted"/>
<dbReference type="PANTHER" id="PTHR13318:SF190">
    <property type="entry name" value="PARTNER OF PAIRED, ISOFORM B"/>
    <property type="match status" value="1"/>
</dbReference>
<evidence type="ECO:0008006" key="4">
    <source>
        <dbReference type="Google" id="ProtNLM"/>
    </source>
</evidence>